<dbReference type="GO" id="GO:0003676">
    <property type="term" value="F:nucleic acid binding"/>
    <property type="evidence" value="ECO:0007669"/>
    <property type="project" value="InterPro"/>
</dbReference>
<dbReference type="RefSeq" id="XP_016969897.1">
    <property type="nucleotide sequence ID" value="XM_017114408.1"/>
</dbReference>
<dbReference type="GeneID" id="108037763"/>
<dbReference type="PANTHER" id="PTHR46628">
    <property type="entry name" value="PIRNA BIOGENESIS PROTEIN EXD1"/>
    <property type="match status" value="1"/>
</dbReference>
<gene>
    <name evidence="1" type="primary">LOC108037763</name>
</gene>
<proteinExistence type="predicted"/>
<dbReference type="PANTHER" id="PTHR46628:SF1">
    <property type="entry name" value="PIRNA BIOGENESIS PROTEIN EXD1"/>
    <property type="match status" value="1"/>
</dbReference>
<dbReference type="InterPro" id="IPR036397">
    <property type="entry name" value="RNaseH_sf"/>
</dbReference>
<protein>
    <submittedName>
        <fullName evidence="1">Protein Exd1 homolog</fullName>
    </submittedName>
</protein>
<dbReference type="AlphaFoldDB" id="A0A6P4DWT1"/>
<reference evidence="1" key="1">
    <citation type="submission" date="2025-08" db="UniProtKB">
        <authorList>
            <consortium name="RefSeq"/>
        </authorList>
    </citation>
    <scope>IDENTIFICATION</scope>
</reference>
<dbReference type="GO" id="GO:1990923">
    <property type="term" value="C:PET complex"/>
    <property type="evidence" value="ECO:0007669"/>
    <property type="project" value="TreeGrafter"/>
</dbReference>
<dbReference type="InterPro" id="IPR012337">
    <property type="entry name" value="RNaseH-like_sf"/>
</dbReference>
<dbReference type="RefSeq" id="XP_016969897.2">
    <property type="nucleotide sequence ID" value="XM_017114408.2"/>
</dbReference>
<accession>A0A6P4DWT1</accession>
<dbReference type="OrthoDB" id="26838at2759"/>
<dbReference type="GO" id="GO:0034587">
    <property type="term" value="P:piRNA processing"/>
    <property type="evidence" value="ECO:0007669"/>
    <property type="project" value="TreeGrafter"/>
</dbReference>
<name>A0A6P4DWT1_DRORH</name>
<dbReference type="Gene3D" id="3.30.420.10">
    <property type="entry name" value="Ribonuclease H-like superfamily/Ribonuclease H"/>
    <property type="match status" value="1"/>
</dbReference>
<evidence type="ECO:0000313" key="1">
    <source>
        <dbReference type="RefSeq" id="XP_016969897.1"/>
    </source>
</evidence>
<dbReference type="InterPro" id="IPR052144">
    <property type="entry name" value="piRNA_biogenesis_EXD1"/>
</dbReference>
<sequence>MSDSDGNDSFCSAYDDIPANIRFPLSHDELESLNKKLTRVVYIQQTDATYHRALNDIRDQSSISLMVEPSFYGRHQVTSVLAVATANETYIMDIKAIGSIYPEMAKILEADQPRKIVHYSHRISDHLRHKHGIILAGVCDSFVALCMARQEKSPCLLPEAISLVFGLPLKDLLCEEVMGSSESRRNFTARPLTPSQLKYMARMVQLQHRMHDRLIYNNICAQVQRMSMEFSRNYSGFQSSDVALNMSPSSRFGFHLIDPCYKIADEGVALPTPEEIDHHELEQQKGRK</sequence>
<organism evidence="1">
    <name type="scientific">Drosophila rhopaloa</name>
    <name type="common">Fruit fly</name>
    <dbReference type="NCBI Taxonomy" id="1041015"/>
    <lineage>
        <taxon>Eukaryota</taxon>
        <taxon>Metazoa</taxon>
        <taxon>Ecdysozoa</taxon>
        <taxon>Arthropoda</taxon>
        <taxon>Hexapoda</taxon>
        <taxon>Insecta</taxon>
        <taxon>Pterygota</taxon>
        <taxon>Neoptera</taxon>
        <taxon>Endopterygota</taxon>
        <taxon>Diptera</taxon>
        <taxon>Brachycera</taxon>
        <taxon>Muscomorpha</taxon>
        <taxon>Ephydroidea</taxon>
        <taxon>Drosophilidae</taxon>
        <taxon>Drosophila</taxon>
        <taxon>Sophophora</taxon>
    </lineage>
</organism>
<dbReference type="SUPFAM" id="SSF53098">
    <property type="entry name" value="Ribonuclease H-like"/>
    <property type="match status" value="1"/>
</dbReference>